<evidence type="ECO:0000313" key="4">
    <source>
        <dbReference type="Proteomes" id="UP000191518"/>
    </source>
</evidence>
<dbReference type="STRING" id="29845.A0A1V6RFK8"/>
<comment type="caution">
    <text evidence="3">The sequence shown here is derived from an EMBL/GenBank/DDBJ whole genome shotgun (WGS) entry which is preliminary data.</text>
</comment>
<feature type="transmembrane region" description="Helical" evidence="1">
    <location>
        <begin position="25"/>
        <end position="45"/>
    </location>
</feature>
<keyword evidence="1" id="KW-1133">Transmembrane helix</keyword>
<keyword evidence="4" id="KW-1185">Reference proteome</keyword>
<feature type="transmembrane region" description="Helical" evidence="1">
    <location>
        <begin position="66"/>
        <end position="83"/>
    </location>
</feature>
<dbReference type="Pfam" id="PF20684">
    <property type="entry name" value="Fung_rhodopsin"/>
    <property type="match status" value="1"/>
</dbReference>
<keyword evidence="1" id="KW-0812">Transmembrane</keyword>
<organism evidence="3 4">
    <name type="scientific">Penicillium vulpinum</name>
    <dbReference type="NCBI Taxonomy" id="29845"/>
    <lineage>
        <taxon>Eukaryota</taxon>
        <taxon>Fungi</taxon>
        <taxon>Dikarya</taxon>
        <taxon>Ascomycota</taxon>
        <taxon>Pezizomycotina</taxon>
        <taxon>Eurotiomycetes</taxon>
        <taxon>Eurotiomycetidae</taxon>
        <taxon>Eurotiales</taxon>
        <taxon>Aspergillaceae</taxon>
        <taxon>Penicillium</taxon>
    </lineage>
</organism>
<evidence type="ECO:0000259" key="2">
    <source>
        <dbReference type="Pfam" id="PF20684"/>
    </source>
</evidence>
<accession>A0A1V6RFK8</accession>
<dbReference type="Proteomes" id="UP000191518">
    <property type="component" value="Unassembled WGS sequence"/>
</dbReference>
<dbReference type="InterPro" id="IPR049326">
    <property type="entry name" value="Rhodopsin_dom_fungi"/>
</dbReference>
<dbReference type="PANTHER" id="PTHR39614:SF2">
    <property type="entry name" value="INTEGRAL MEMBRANE PROTEIN"/>
    <property type="match status" value="1"/>
</dbReference>
<keyword evidence="1" id="KW-0472">Membrane</keyword>
<gene>
    <name evidence="3" type="ORF">PENVUL_c052G00070</name>
</gene>
<feature type="transmembrane region" description="Helical" evidence="1">
    <location>
        <begin position="103"/>
        <end position="124"/>
    </location>
</feature>
<sequence>MSTTSTTWPSDVSPPLTTDNDHNHSGLVVVITALAAIVQIIIVFCEVHYGWGTPIDDIESTRKEQMLKIVYAADIFSIVVLGLSKMTSCMFYEGLFSQVQRRIPYVILRVMIVWTIISVLLLGIRCSSKPWSDISAAECSGLVWLAPAAEE</sequence>
<feature type="domain" description="Rhodopsin" evidence="2">
    <location>
        <begin position="30"/>
        <end position="139"/>
    </location>
</feature>
<dbReference type="AlphaFoldDB" id="A0A1V6RFK8"/>
<reference evidence="4" key="1">
    <citation type="journal article" date="2017" name="Nat. Microbiol.">
        <title>Global analysis of biosynthetic gene clusters reveals vast potential of secondary metabolite production in Penicillium species.</title>
        <authorList>
            <person name="Nielsen J.C."/>
            <person name="Grijseels S."/>
            <person name="Prigent S."/>
            <person name="Ji B."/>
            <person name="Dainat J."/>
            <person name="Nielsen K.F."/>
            <person name="Frisvad J.C."/>
            <person name="Workman M."/>
            <person name="Nielsen J."/>
        </authorList>
    </citation>
    <scope>NUCLEOTIDE SEQUENCE [LARGE SCALE GENOMIC DNA]</scope>
    <source>
        <strain evidence="4">IBT 29486</strain>
    </source>
</reference>
<dbReference type="PANTHER" id="PTHR39614">
    <property type="entry name" value="INTEGRAL MEMBRANE PROTEIN"/>
    <property type="match status" value="1"/>
</dbReference>
<name>A0A1V6RFK8_9EURO</name>
<evidence type="ECO:0000256" key="1">
    <source>
        <dbReference type="SAM" id="Phobius"/>
    </source>
</evidence>
<proteinExistence type="predicted"/>
<evidence type="ECO:0000313" key="3">
    <source>
        <dbReference type="EMBL" id="OQE00406.1"/>
    </source>
</evidence>
<dbReference type="EMBL" id="MDYP01000052">
    <property type="protein sequence ID" value="OQE00406.1"/>
    <property type="molecule type" value="Genomic_DNA"/>
</dbReference>
<protein>
    <recommendedName>
        <fullName evidence="2">Rhodopsin domain-containing protein</fullName>
    </recommendedName>
</protein>